<organism evidence="5 6">
    <name type="scientific">Nocardia tenerifensis</name>
    <dbReference type="NCBI Taxonomy" id="228006"/>
    <lineage>
        <taxon>Bacteria</taxon>
        <taxon>Bacillati</taxon>
        <taxon>Actinomycetota</taxon>
        <taxon>Actinomycetes</taxon>
        <taxon>Mycobacteriales</taxon>
        <taxon>Nocardiaceae</taxon>
        <taxon>Nocardia</taxon>
    </lineage>
</organism>
<dbReference type="PRINTS" id="PR01483">
    <property type="entry name" value="FASYNTHASE"/>
</dbReference>
<evidence type="ECO:0000313" key="6">
    <source>
        <dbReference type="Proteomes" id="UP000247569"/>
    </source>
</evidence>
<dbReference type="SMART" id="SM00825">
    <property type="entry name" value="PKS_KS"/>
    <property type="match status" value="1"/>
</dbReference>
<feature type="compositionally biased region" description="Low complexity" evidence="2">
    <location>
        <begin position="1174"/>
        <end position="1186"/>
    </location>
</feature>
<dbReference type="Gene3D" id="3.40.47.10">
    <property type="match status" value="1"/>
</dbReference>
<keyword evidence="6" id="KW-1185">Reference proteome</keyword>
<dbReference type="InterPro" id="IPR016039">
    <property type="entry name" value="Thiolase-like"/>
</dbReference>
<dbReference type="SMART" id="SM00827">
    <property type="entry name" value="PKS_AT"/>
    <property type="match status" value="1"/>
</dbReference>
<dbReference type="InterPro" id="IPR016036">
    <property type="entry name" value="Malonyl_transacylase_ACP-bd"/>
</dbReference>
<keyword evidence="1" id="KW-0808">Transferase</keyword>
<dbReference type="InterPro" id="IPR014043">
    <property type="entry name" value="Acyl_transferase_dom"/>
</dbReference>
<evidence type="ECO:0000256" key="1">
    <source>
        <dbReference type="ARBA" id="ARBA00022679"/>
    </source>
</evidence>
<dbReference type="Gene3D" id="1.10.1200.10">
    <property type="entry name" value="ACP-like"/>
    <property type="match status" value="1"/>
</dbReference>
<comment type="caution">
    <text evidence="5">The sequence shown here is derived from an EMBL/GenBank/DDBJ whole genome shotgun (WGS) entry which is preliminary data.</text>
</comment>
<evidence type="ECO:0000259" key="3">
    <source>
        <dbReference type="PROSITE" id="PS50075"/>
    </source>
</evidence>
<dbReference type="CDD" id="cd00833">
    <property type="entry name" value="PKS"/>
    <property type="match status" value="1"/>
</dbReference>
<dbReference type="EMBL" id="QJKF01000001">
    <property type="protein sequence ID" value="PXX71775.1"/>
    <property type="molecule type" value="Genomic_DNA"/>
</dbReference>
<protein>
    <submittedName>
        <fullName evidence="5">Polyketide-type polyunsaturated fatty acid synthase PfaA</fullName>
    </submittedName>
</protein>
<dbReference type="Pfam" id="PF00698">
    <property type="entry name" value="Acyl_transf_1"/>
    <property type="match status" value="1"/>
</dbReference>
<dbReference type="PROSITE" id="PS52004">
    <property type="entry name" value="KS3_2"/>
    <property type="match status" value="1"/>
</dbReference>
<dbReference type="InterPro" id="IPR020841">
    <property type="entry name" value="PKS_Beta-ketoAc_synthase_dom"/>
</dbReference>
<accession>A0A318KFP5</accession>
<dbReference type="InterPro" id="IPR009081">
    <property type="entry name" value="PP-bd_ACP"/>
</dbReference>
<evidence type="ECO:0000256" key="2">
    <source>
        <dbReference type="SAM" id="MobiDB-lite"/>
    </source>
</evidence>
<name>A0A318KFP5_9NOCA</name>
<dbReference type="GO" id="GO:0005835">
    <property type="term" value="C:fatty acid synthase complex"/>
    <property type="evidence" value="ECO:0007669"/>
    <property type="project" value="InterPro"/>
</dbReference>
<dbReference type="Gene3D" id="3.30.70.250">
    <property type="entry name" value="Malonyl-CoA ACP transacylase, ACP-binding"/>
    <property type="match status" value="1"/>
</dbReference>
<feature type="region of interest" description="Disordered" evidence="2">
    <location>
        <begin position="1024"/>
        <end position="1186"/>
    </location>
</feature>
<dbReference type="InterPro" id="IPR016035">
    <property type="entry name" value="Acyl_Trfase/lysoPLipase"/>
</dbReference>
<dbReference type="Pfam" id="PF00109">
    <property type="entry name" value="ketoacyl-synt"/>
    <property type="match status" value="1"/>
</dbReference>
<dbReference type="PANTHER" id="PTHR43074">
    <property type="entry name" value="OMEGA-3 POLYUNSATURATED FATTY ACID SYNTHASE PFAB-RELATED"/>
    <property type="match status" value="1"/>
</dbReference>
<reference evidence="5 6" key="1">
    <citation type="submission" date="2018-05" db="EMBL/GenBank/DDBJ databases">
        <title>Genomic Encyclopedia of Type Strains, Phase IV (KMG-IV): sequencing the most valuable type-strain genomes for metagenomic binning, comparative biology and taxonomic classification.</title>
        <authorList>
            <person name="Goeker M."/>
        </authorList>
    </citation>
    <scope>NUCLEOTIDE SEQUENCE [LARGE SCALE GENOMIC DNA]</scope>
    <source>
        <strain evidence="5 6">DSM 44704</strain>
    </source>
</reference>
<sequence length="1266" mass="135757">MTRPPPSREFVHEPIAVIGVSTLMPGSADADGFWRTVVQGRDLITDVPRTHWLPSDYFDPDPTAPDKAYSYRGAFLDPVDFDPLTYGIAPGALPATDTSQLLTLVATQKLLDDLARHGTAGYDPDRVSVILGAGPMELLSTMASRMQRPVWAKSMREAGLPEHQVEAICARIAEHYVPWQRATLPGVLGNVVAGRVAGRFDFHGSNYITDAACAGSLAAVSAAVNELRLRQADMVITGGVDTLNDAVWYTSFSKTPALSPTGDCRPFSADSDGMVLGEGIGLFALKRLADAERAGDAIYAVLRGVGSSSDGRGTAVYTPLPEGQARALRRAYQAAGYTPDTVELVEAHGTGTAAGDVAEVTALRQVFGEARHSSFPWCALGSLKSQFGHTKSAAGAAGLLKAVLALHHKVIPPTIKVTRPNPRLELTGSPFELNTAARPWIRGSAHPRRASVSSSGFGGTNFHVTVEEYVPRGGGRRPFSTRTAPSELVVLTGATVEQLTDRCHEVAHYQRPLALIARETQAMLPGEVPDHRLVVVAADTDELRDRTNKALARIREAPRVGFSIPDGTYYGVGPADCGHIAFLFPGQGSQYVGMGMDVAMHVSQARLLWDRLADVPIAEQPLHRIVFPAPVFTDEDRDAQTTKLTATEWAQPAVAAHSMALAAVLAALNIRPDCVAGHSVGELTALHAAGVFDEVALLGLTRRRGELIRDAAHEPGGMLAVRATVEDVEHVLRDLGFADLWIANHNAPEQIVVSGAVNSLAALGDRLAERGVPVRRLTVSAGFHSPLVRDAIVPLHSYLRQMDLAAPRIPVYANTDASTYPSRSEGIADRLARHLASPVRFADQIAAMYNAGVRTFVEVGPGSVLTGLVGANLGSRVHSAIALDRQGENGLTALHRGLAAFIAHGVPMNLAPLWQDYAPHSRPAPPKSAVTVQISGTNYGKVYPPAEVTDSPEVIPVMPQPAHSTTQNRTEPSQYPTPNGRAEWWETVRELHRLVAATHAAYQRTTADAHLAYLSAVGRSLNPTAEPTAWHRPTPHPSEGGPASNGAPVRAHLGDTPAADEPVAPSEEVTPMQPAPDLLDTDLFDTAPPAAPTLDFFFESPERRPNSSAEPRDNRAPERQTRTSPEPSPPERANVFAESSQRRPDFTTEPRPDREPERQTWTPPAPSPPERADSGSAPGDGDGPASHHLIALTLQVVADKTGYPVDILTPDMHLQTDLGVDSIKRVEVLSALRDRIEDLPPLDAAELGRLQTIREIADRLAAEVRT</sequence>
<dbReference type="Gene3D" id="3.40.366.10">
    <property type="entry name" value="Malonyl-Coenzyme A Acyl Carrier Protein, domain 2"/>
    <property type="match status" value="1"/>
</dbReference>
<feature type="domain" description="Carrier" evidence="3">
    <location>
        <begin position="1184"/>
        <end position="1264"/>
    </location>
</feature>
<feature type="compositionally biased region" description="Basic and acidic residues" evidence="2">
    <location>
        <begin position="1100"/>
        <end position="1121"/>
    </location>
</feature>
<feature type="region of interest" description="Disordered" evidence="2">
    <location>
        <begin position="957"/>
        <end position="978"/>
    </location>
</feature>
<dbReference type="Pfam" id="PF02801">
    <property type="entry name" value="Ketoacyl-synt_C"/>
    <property type="match status" value="1"/>
</dbReference>
<evidence type="ECO:0000313" key="5">
    <source>
        <dbReference type="EMBL" id="PXX71775.1"/>
    </source>
</evidence>
<dbReference type="GO" id="GO:0006633">
    <property type="term" value="P:fatty acid biosynthetic process"/>
    <property type="evidence" value="ECO:0007669"/>
    <property type="project" value="InterPro"/>
</dbReference>
<dbReference type="Pfam" id="PF00550">
    <property type="entry name" value="PP-binding"/>
    <property type="match status" value="1"/>
</dbReference>
<evidence type="ECO:0000259" key="4">
    <source>
        <dbReference type="PROSITE" id="PS52004"/>
    </source>
</evidence>
<dbReference type="InterPro" id="IPR052568">
    <property type="entry name" value="PKS-FAS_Synthase"/>
</dbReference>
<dbReference type="InterPro" id="IPR014031">
    <property type="entry name" value="Ketoacyl_synth_C"/>
</dbReference>
<dbReference type="SUPFAM" id="SSF52151">
    <property type="entry name" value="FabD/lysophospholipase-like"/>
    <property type="match status" value="1"/>
</dbReference>
<dbReference type="PROSITE" id="PS50075">
    <property type="entry name" value="CARRIER"/>
    <property type="match status" value="1"/>
</dbReference>
<dbReference type="InterPro" id="IPR036736">
    <property type="entry name" value="ACP-like_sf"/>
</dbReference>
<feature type="domain" description="Ketosynthase family 3 (KS3)" evidence="4">
    <location>
        <begin position="12"/>
        <end position="468"/>
    </location>
</feature>
<dbReference type="SUPFAM" id="SSF53901">
    <property type="entry name" value="Thiolase-like"/>
    <property type="match status" value="1"/>
</dbReference>
<dbReference type="InterPro" id="IPR014030">
    <property type="entry name" value="Ketoacyl_synth_N"/>
</dbReference>
<dbReference type="SUPFAM" id="SSF55048">
    <property type="entry name" value="Probable ACP-binding domain of malonyl-CoA ACP transacylase"/>
    <property type="match status" value="1"/>
</dbReference>
<dbReference type="SUPFAM" id="SSF47336">
    <property type="entry name" value="ACP-like"/>
    <property type="match status" value="1"/>
</dbReference>
<feature type="compositionally biased region" description="Basic and acidic residues" evidence="2">
    <location>
        <begin position="1140"/>
        <end position="1158"/>
    </location>
</feature>
<dbReference type="InterPro" id="IPR003965">
    <property type="entry name" value="Fatty_acid_synthase"/>
</dbReference>
<dbReference type="Proteomes" id="UP000247569">
    <property type="component" value="Unassembled WGS sequence"/>
</dbReference>
<dbReference type="InterPro" id="IPR001227">
    <property type="entry name" value="Ac_transferase_dom_sf"/>
</dbReference>
<proteinExistence type="predicted"/>
<gene>
    <name evidence="5" type="ORF">DFR70_1011209</name>
</gene>
<feature type="compositionally biased region" description="Polar residues" evidence="2">
    <location>
        <begin position="962"/>
        <end position="977"/>
    </location>
</feature>
<dbReference type="RefSeq" id="WP_085998176.1">
    <property type="nucleotide sequence ID" value="NZ_QJKF01000001.1"/>
</dbReference>
<dbReference type="PANTHER" id="PTHR43074:SF1">
    <property type="entry name" value="BETA-KETOACYL SYNTHASE FAMILY PROTEIN-RELATED"/>
    <property type="match status" value="1"/>
</dbReference>
<dbReference type="OrthoDB" id="9778690at2"/>
<dbReference type="AlphaFoldDB" id="A0A318KFP5"/>
<dbReference type="GO" id="GO:0004312">
    <property type="term" value="F:fatty acid synthase activity"/>
    <property type="evidence" value="ECO:0007669"/>
    <property type="project" value="InterPro"/>
</dbReference>